<protein>
    <submittedName>
        <fullName evidence="1">Uncharacterized protein</fullName>
    </submittedName>
</protein>
<organism evidence="1 2">
    <name type="scientific">Sunxiuqinia dokdonensis</name>
    <dbReference type="NCBI Taxonomy" id="1409788"/>
    <lineage>
        <taxon>Bacteria</taxon>
        <taxon>Pseudomonadati</taxon>
        <taxon>Bacteroidota</taxon>
        <taxon>Bacteroidia</taxon>
        <taxon>Marinilabiliales</taxon>
        <taxon>Prolixibacteraceae</taxon>
        <taxon>Sunxiuqinia</taxon>
    </lineage>
</organism>
<name>A0A0L8V6Q7_9BACT</name>
<proteinExistence type="predicted"/>
<comment type="caution">
    <text evidence="1">The sequence shown here is derived from an EMBL/GenBank/DDBJ whole genome shotgun (WGS) entry which is preliminary data.</text>
</comment>
<gene>
    <name evidence="1" type="ORF">NC99_30410</name>
</gene>
<keyword evidence="2" id="KW-1185">Reference proteome</keyword>
<dbReference type="STRING" id="1409788.NC99_30410"/>
<reference evidence="2" key="1">
    <citation type="submission" date="2015-07" db="EMBL/GenBank/DDBJ databases">
        <title>Genome sequencing of Sunxiuqinia dokdonensis strain SK.</title>
        <authorList>
            <person name="Ahn S."/>
            <person name="Kim B.-C."/>
        </authorList>
    </citation>
    <scope>NUCLEOTIDE SEQUENCE [LARGE SCALE GENOMIC DNA]</scope>
    <source>
        <strain evidence="2">SK</strain>
    </source>
</reference>
<evidence type="ECO:0000313" key="1">
    <source>
        <dbReference type="EMBL" id="KOH44048.1"/>
    </source>
</evidence>
<dbReference type="AlphaFoldDB" id="A0A0L8V6Q7"/>
<dbReference type="Proteomes" id="UP000036958">
    <property type="component" value="Unassembled WGS sequence"/>
</dbReference>
<accession>A0A0L8V6Q7</accession>
<dbReference type="EMBL" id="LGIA01000171">
    <property type="protein sequence ID" value="KOH44048.1"/>
    <property type="molecule type" value="Genomic_DNA"/>
</dbReference>
<evidence type="ECO:0000313" key="2">
    <source>
        <dbReference type="Proteomes" id="UP000036958"/>
    </source>
</evidence>
<sequence length="64" mass="6943">MIVQISIPVWCDWWLTSSEVSDLYNSFQFQYGAIGGDGGVGIGAVNDKFQFQYGAIGGFSMGLL</sequence>